<dbReference type="Pfam" id="PF15389">
    <property type="entry name" value="DUF4612"/>
    <property type="match status" value="1"/>
</dbReference>
<gene>
    <name evidence="2" type="ORF">NQ318_018324</name>
</gene>
<feature type="compositionally biased region" description="Polar residues" evidence="1">
    <location>
        <begin position="1"/>
        <end position="12"/>
    </location>
</feature>
<reference evidence="2" key="1">
    <citation type="journal article" date="2023" name="Insect Mol. Biol.">
        <title>Genome sequencing provides insights into the evolution of gene families encoding plant cell wall-degrading enzymes in longhorned beetles.</title>
        <authorList>
            <person name="Shin N.R."/>
            <person name="Okamura Y."/>
            <person name="Kirsch R."/>
            <person name="Pauchet Y."/>
        </authorList>
    </citation>
    <scope>NUCLEOTIDE SEQUENCE</scope>
    <source>
        <strain evidence="2">AMC_N1</strain>
    </source>
</reference>
<protein>
    <submittedName>
        <fullName evidence="2">Uncharacterized protein</fullName>
    </submittedName>
</protein>
<dbReference type="InterPro" id="IPR027967">
    <property type="entry name" value="DUF4612"/>
</dbReference>
<dbReference type="PANTHER" id="PTHR14974:SF3">
    <property type="entry name" value="SIMILAR TO RIKEN CDNA 1700025G04 GENE"/>
    <property type="match status" value="1"/>
</dbReference>
<feature type="region of interest" description="Disordered" evidence="1">
    <location>
        <begin position="1"/>
        <end position="41"/>
    </location>
</feature>
<keyword evidence="3" id="KW-1185">Reference proteome</keyword>
<dbReference type="EMBL" id="JAPWTK010000003">
    <property type="protein sequence ID" value="KAJ8962342.1"/>
    <property type="molecule type" value="Genomic_DNA"/>
</dbReference>
<evidence type="ECO:0000313" key="3">
    <source>
        <dbReference type="Proteomes" id="UP001162162"/>
    </source>
</evidence>
<accession>A0AAV8ZF60</accession>
<name>A0AAV8ZF60_9CUCU</name>
<dbReference type="AlphaFoldDB" id="A0AAV8ZF60"/>
<organism evidence="2 3">
    <name type="scientific">Aromia moschata</name>
    <dbReference type="NCBI Taxonomy" id="1265417"/>
    <lineage>
        <taxon>Eukaryota</taxon>
        <taxon>Metazoa</taxon>
        <taxon>Ecdysozoa</taxon>
        <taxon>Arthropoda</taxon>
        <taxon>Hexapoda</taxon>
        <taxon>Insecta</taxon>
        <taxon>Pterygota</taxon>
        <taxon>Neoptera</taxon>
        <taxon>Endopterygota</taxon>
        <taxon>Coleoptera</taxon>
        <taxon>Polyphaga</taxon>
        <taxon>Cucujiformia</taxon>
        <taxon>Chrysomeloidea</taxon>
        <taxon>Cerambycidae</taxon>
        <taxon>Cerambycinae</taxon>
        <taxon>Callichromatini</taxon>
        <taxon>Aromia</taxon>
    </lineage>
</organism>
<sequence length="80" mass="8953">MGTADPSGQTKWLVTPEKAESEEEDGIENESENSESIEDCEQRKTIKVKPFGGPLLAQTEISTSQQDFFKMLDEKNSKQT</sequence>
<evidence type="ECO:0000256" key="1">
    <source>
        <dbReference type="SAM" id="MobiDB-lite"/>
    </source>
</evidence>
<comment type="caution">
    <text evidence="2">The sequence shown here is derived from an EMBL/GenBank/DDBJ whole genome shotgun (WGS) entry which is preliminary data.</text>
</comment>
<evidence type="ECO:0000313" key="2">
    <source>
        <dbReference type="EMBL" id="KAJ8962342.1"/>
    </source>
</evidence>
<proteinExistence type="predicted"/>
<feature type="compositionally biased region" description="Acidic residues" evidence="1">
    <location>
        <begin position="20"/>
        <end position="39"/>
    </location>
</feature>
<dbReference type="PANTHER" id="PTHR14974">
    <property type="entry name" value="SIMILAR TO RIKEN CDNA 1700025G04 GENE"/>
    <property type="match status" value="1"/>
</dbReference>
<dbReference type="Proteomes" id="UP001162162">
    <property type="component" value="Unassembled WGS sequence"/>
</dbReference>